<reference evidence="2" key="1">
    <citation type="submission" date="2020-06" db="EMBL/GenBank/DDBJ databases">
        <authorList>
            <consortium name="Plant Systems Biology data submission"/>
        </authorList>
    </citation>
    <scope>NUCLEOTIDE SEQUENCE</scope>
    <source>
        <strain evidence="2">D6</strain>
    </source>
</reference>
<name>A0A9N8HH51_9STRA</name>
<accession>A0A9N8HH51</accession>
<keyword evidence="3" id="KW-1185">Reference proteome</keyword>
<feature type="region of interest" description="Disordered" evidence="1">
    <location>
        <begin position="82"/>
        <end position="148"/>
    </location>
</feature>
<dbReference type="Proteomes" id="UP001153069">
    <property type="component" value="Unassembled WGS sequence"/>
</dbReference>
<comment type="caution">
    <text evidence="2">The sequence shown here is derived from an EMBL/GenBank/DDBJ whole genome shotgun (WGS) entry which is preliminary data.</text>
</comment>
<organism evidence="2 3">
    <name type="scientific">Seminavis robusta</name>
    <dbReference type="NCBI Taxonomy" id="568900"/>
    <lineage>
        <taxon>Eukaryota</taxon>
        <taxon>Sar</taxon>
        <taxon>Stramenopiles</taxon>
        <taxon>Ochrophyta</taxon>
        <taxon>Bacillariophyta</taxon>
        <taxon>Bacillariophyceae</taxon>
        <taxon>Bacillariophycidae</taxon>
        <taxon>Naviculales</taxon>
        <taxon>Naviculaceae</taxon>
        <taxon>Seminavis</taxon>
    </lineage>
</organism>
<dbReference type="AlphaFoldDB" id="A0A9N8HH51"/>
<sequence length="326" mass="35589">MSFLAMNRAHQHQHPSMTANTNGMHTMSCNSIPVFVVLQSNGEDDVDSVISFGTGTSSFEDFGDSESRWALESVAAHCRQHHHTTLTSTCTPTSVKRPMRASTSSRHGHGNTLTNSTNKGPHFPQRSLSLSGNSSPSPTSPIVRKPLARQTRLTRMAERAKAVARTPISRKLSFHHRHSLPAIPLRRKSSNSRSRGGCSCCSGSLTASSDHSSSNKNKKLVSRCGRLSNSCRIPIRRNNSNRIPTRRNSVQCVTTTLLRNSTTAIVLTTTTTTTTQENPTASRNKTRRATTGCFQIANTPPRLPQRYPSEVLLTTSPSSSASVEQQ</sequence>
<evidence type="ECO:0000313" key="2">
    <source>
        <dbReference type="EMBL" id="CAB9514913.1"/>
    </source>
</evidence>
<evidence type="ECO:0000256" key="1">
    <source>
        <dbReference type="SAM" id="MobiDB-lite"/>
    </source>
</evidence>
<protein>
    <submittedName>
        <fullName evidence="2">Uncharacterized protein</fullName>
    </submittedName>
</protein>
<gene>
    <name evidence="2" type="ORF">SEMRO_683_G186600.1</name>
</gene>
<feature type="compositionally biased region" description="Polar residues" evidence="1">
    <location>
        <begin position="101"/>
        <end position="119"/>
    </location>
</feature>
<proteinExistence type="predicted"/>
<feature type="compositionally biased region" description="Low complexity" evidence="1">
    <location>
        <begin position="127"/>
        <end position="141"/>
    </location>
</feature>
<dbReference type="EMBL" id="CAICTM010000682">
    <property type="protein sequence ID" value="CAB9514913.1"/>
    <property type="molecule type" value="Genomic_DNA"/>
</dbReference>
<evidence type="ECO:0000313" key="3">
    <source>
        <dbReference type="Proteomes" id="UP001153069"/>
    </source>
</evidence>